<dbReference type="OrthoDB" id="420835at2759"/>
<dbReference type="EMBL" id="CAMXCT020000176">
    <property type="protein sequence ID" value="CAL1128412.1"/>
    <property type="molecule type" value="Genomic_DNA"/>
</dbReference>
<dbReference type="Proteomes" id="UP001152797">
    <property type="component" value="Unassembled WGS sequence"/>
</dbReference>
<accession>A0A9P1FID6</accession>
<evidence type="ECO:0000313" key="2">
    <source>
        <dbReference type="EMBL" id="CAL4762349.1"/>
    </source>
</evidence>
<dbReference type="AlphaFoldDB" id="A0A9P1FID6"/>
<name>A0A9P1FID6_9DINO</name>
<reference evidence="2 3" key="2">
    <citation type="submission" date="2024-05" db="EMBL/GenBank/DDBJ databases">
        <authorList>
            <person name="Chen Y."/>
            <person name="Shah S."/>
            <person name="Dougan E. K."/>
            <person name="Thang M."/>
            <person name="Chan C."/>
        </authorList>
    </citation>
    <scope>NUCLEOTIDE SEQUENCE [LARGE SCALE GENOMIC DNA]</scope>
</reference>
<sequence>MLSAVDCWNKGMKMWAVGVRKELLTGSVAFELAIKTDQREKQLNANQRLVEGSGGLLAAMTNQERFLSVSSSHSTAWLKAVGSGCGGPNDIGPLQLRQGDSNSDAVSTLLHDGWQWVVVSSAVEEEWPKMPGFFQMALNSTNSNNKQLSEIECAAQLAQGVLHGQELQVAFDELKACAPACKKSLDAIATYVSKFGGGQKMELVMFLLKFSKAFATVMIGEEMMKAITYFDLKGEQQVDGVAKLLGKADIERLKAPTVKPKLLEAETILEDSWSLLQQSQQAENYKMACFGRLATRLCLHVMQKEKLGREVDGHKDIPTISKLFTDELGGIAVAQAKADSNESKLQVCDTLAMSKKEMALLQNVHIKEKEYQNKDHANKIFVLDKVHNDHCIFIHKPLFDPTLEVNVDFLKLKDWRATKASMAVACPQGKAESHMVQKSGAVELEFQKSHVQKCLLQACIDSDPTCKEVVFSSNPSHVWASKKFGKKNALKLVPCGIVSLLKGTPVADKHYIKAFGKMWLISQMKALQNFDKDEGVLSPFWWVKCAGDGEDHNMTFGEMSVDGCKIPILQNIGPIQSNECLLIENPKDIAKKKKKVQEAQPSTLLEEYEGVAYLRLSASSHTIVALVSQTSAKKNACFSNSPKLQELVKLRNRALEALHLGEDGTEDGEEKEDMWQDAVPQNETAAGSKKRKVQENCGSHVVQISVADQPVHILCQGTRPWKGDLLVKLVPEELAAVIAFLKDGVSDALNAAKRQYVKKSKKAD</sequence>
<proteinExistence type="predicted"/>
<keyword evidence="3" id="KW-1185">Reference proteome</keyword>
<dbReference type="EMBL" id="CAMXCT010000176">
    <property type="protein sequence ID" value="CAI3975037.1"/>
    <property type="molecule type" value="Genomic_DNA"/>
</dbReference>
<dbReference type="EMBL" id="CAMXCT030000176">
    <property type="protein sequence ID" value="CAL4762349.1"/>
    <property type="molecule type" value="Genomic_DNA"/>
</dbReference>
<evidence type="ECO:0000313" key="1">
    <source>
        <dbReference type="EMBL" id="CAI3975037.1"/>
    </source>
</evidence>
<comment type="caution">
    <text evidence="1">The sequence shown here is derived from an EMBL/GenBank/DDBJ whole genome shotgun (WGS) entry which is preliminary data.</text>
</comment>
<evidence type="ECO:0000313" key="3">
    <source>
        <dbReference type="Proteomes" id="UP001152797"/>
    </source>
</evidence>
<protein>
    <submittedName>
        <fullName evidence="1">Uncharacterized protein</fullName>
    </submittedName>
</protein>
<gene>
    <name evidence="1" type="ORF">C1SCF055_LOCUS3399</name>
</gene>
<organism evidence="1">
    <name type="scientific">Cladocopium goreaui</name>
    <dbReference type="NCBI Taxonomy" id="2562237"/>
    <lineage>
        <taxon>Eukaryota</taxon>
        <taxon>Sar</taxon>
        <taxon>Alveolata</taxon>
        <taxon>Dinophyceae</taxon>
        <taxon>Suessiales</taxon>
        <taxon>Symbiodiniaceae</taxon>
        <taxon>Cladocopium</taxon>
    </lineage>
</organism>
<reference evidence="1" key="1">
    <citation type="submission" date="2022-10" db="EMBL/GenBank/DDBJ databases">
        <authorList>
            <person name="Chen Y."/>
            <person name="Dougan E. K."/>
            <person name="Chan C."/>
            <person name="Rhodes N."/>
            <person name="Thang M."/>
        </authorList>
    </citation>
    <scope>NUCLEOTIDE SEQUENCE</scope>
</reference>